<proteinExistence type="inferred from homology"/>
<dbReference type="GO" id="GO:0043171">
    <property type="term" value="P:peptide catabolic process"/>
    <property type="evidence" value="ECO:0007669"/>
    <property type="project" value="TreeGrafter"/>
</dbReference>
<dbReference type="Pfam" id="PF05193">
    <property type="entry name" value="Peptidase_M16_C"/>
    <property type="match status" value="1"/>
</dbReference>
<feature type="domain" description="Peptidase M16 middle/third" evidence="17">
    <location>
        <begin position="421"/>
        <end position="702"/>
    </location>
</feature>
<dbReference type="Pfam" id="PF00675">
    <property type="entry name" value="Peptidase_M16"/>
    <property type="match status" value="1"/>
</dbReference>
<dbReference type="GO" id="GO:0004222">
    <property type="term" value="F:metalloendopeptidase activity"/>
    <property type="evidence" value="ECO:0007669"/>
    <property type="project" value="UniProtKB-EC"/>
</dbReference>
<dbReference type="InterPro" id="IPR032632">
    <property type="entry name" value="Peptidase_M16_M"/>
</dbReference>
<dbReference type="EC" id="3.4.24.56" evidence="9"/>
<evidence type="ECO:0000259" key="16">
    <source>
        <dbReference type="Pfam" id="PF05193"/>
    </source>
</evidence>
<dbReference type="InterPro" id="IPR001431">
    <property type="entry name" value="Pept_M16_Zn_BS"/>
</dbReference>
<keyword evidence="7" id="KW-0482">Metalloprotease</keyword>
<feature type="domain" description="Peptidase M16 N-terminal" evidence="15">
    <location>
        <begin position="73"/>
        <end position="211"/>
    </location>
</feature>
<organism evidence="19 20">
    <name type="scientific">Acanthoscelides obtectus</name>
    <name type="common">Bean weevil</name>
    <name type="synonym">Bruchus obtectus</name>
    <dbReference type="NCBI Taxonomy" id="200917"/>
    <lineage>
        <taxon>Eukaryota</taxon>
        <taxon>Metazoa</taxon>
        <taxon>Ecdysozoa</taxon>
        <taxon>Arthropoda</taxon>
        <taxon>Hexapoda</taxon>
        <taxon>Insecta</taxon>
        <taxon>Pterygota</taxon>
        <taxon>Neoptera</taxon>
        <taxon>Endopterygota</taxon>
        <taxon>Coleoptera</taxon>
        <taxon>Polyphaga</taxon>
        <taxon>Cucujiformia</taxon>
        <taxon>Chrysomeloidea</taxon>
        <taxon>Chrysomelidae</taxon>
        <taxon>Bruchinae</taxon>
        <taxon>Bruchini</taxon>
        <taxon>Acanthoscelides</taxon>
    </lineage>
</organism>
<evidence type="ECO:0000313" key="20">
    <source>
        <dbReference type="Proteomes" id="UP001152888"/>
    </source>
</evidence>
<dbReference type="PANTHER" id="PTHR43690:SF18">
    <property type="entry name" value="INSULIN-DEGRADING ENZYME-RELATED"/>
    <property type="match status" value="1"/>
</dbReference>
<evidence type="ECO:0000256" key="9">
    <source>
        <dbReference type="ARBA" id="ARBA00066874"/>
    </source>
</evidence>
<dbReference type="GO" id="GO:0005829">
    <property type="term" value="C:cytosol"/>
    <property type="evidence" value="ECO:0007669"/>
    <property type="project" value="TreeGrafter"/>
</dbReference>
<dbReference type="Gene3D" id="3.30.830.10">
    <property type="entry name" value="Metalloenzyme, LuxS/M16 peptidase-like"/>
    <property type="match status" value="4"/>
</dbReference>
<accession>A0A9P0L8E2</accession>
<evidence type="ECO:0000256" key="14">
    <source>
        <dbReference type="SAM" id="MobiDB-lite"/>
    </source>
</evidence>
<dbReference type="FunFam" id="3.30.830.10:FF:000004">
    <property type="entry name" value="Putative insulin-degrading enzyme"/>
    <property type="match status" value="1"/>
</dbReference>
<dbReference type="GO" id="GO:0046872">
    <property type="term" value="F:metal ion binding"/>
    <property type="evidence" value="ECO:0007669"/>
    <property type="project" value="UniProtKB-KW"/>
</dbReference>
<evidence type="ECO:0000256" key="2">
    <source>
        <dbReference type="ARBA" id="ARBA00007261"/>
    </source>
</evidence>
<feature type="domain" description="Peptidase M16 C-terminal" evidence="16">
    <location>
        <begin position="237"/>
        <end position="413"/>
    </location>
</feature>
<reference evidence="19" key="1">
    <citation type="submission" date="2022-03" db="EMBL/GenBank/DDBJ databases">
        <authorList>
            <person name="Sayadi A."/>
        </authorList>
    </citation>
    <scope>NUCLEOTIDE SEQUENCE</scope>
</reference>
<dbReference type="GO" id="GO:0051603">
    <property type="term" value="P:proteolysis involved in protein catabolic process"/>
    <property type="evidence" value="ECO:0007669"/>
    <property type="project" value="TreeGrafter"/>
</dbReference>
<comment type="cofactor">
    <cofactor evidence="1">
        <name>Zn(2+)</name>
        <dbReference type="ChEBI" id="CHEBI:29105"/>
    </cofactor>
</comment>
<dbReference type="GO" id="GO:0005739">
    <property type="term" value="C:mitochondrion"/>
    <property type="evidence" value="ECO:0007669"/>
    <property type="project" value="TreeGrafter"/>
</dbReference>
<name>A0A9P0L8E2_ACAOB</name>
<evidence type="ECO:0000256" key="5">
    <source>
        <dbReference type="ARBA" id="ARBA00022801"/>
    </source>
</evidence>
<feature type="region of interest" description="Disordered" evidence="14">
    <location>
        <begin position="960"/>
        <end position="990"/>
    </location>
</feature>
<dbReference type="PROSITE" id="PS00143">
    <property type="entry name" value="INSULINASE"/>
    <property type="match status" value="1"/>
</dbReference>
<dbReference type="FunFam" id="3.30.830.10:FF:000005">
    <property type="entry name" value="nardilysin isoform X1"/>
    <property type="match status" value="1"/>
</dbReference>
<dbReference type="OrthoDB" id="952271at2759"/>
<keyword evidence="5" id="KW-0378">Hydrolase</keyword>
<evidence type="ECO:0000256" key="11">
    <source>
        <dbReference type="ARBA" id="ARBA00074992"/>
    </source>
</evidence>
<keyword evidence="4" id="KW-0479">Metal-binding</keyword>
<evidence type="ECO:0000259" key="17">
    <source>
        <dbReference type="Pfam" id="PF16187"/>
    </source>
</evidence>
<dbReference type="InterPro" id="IPR054734">
    <property type="entry name" value="PqqF-like_C_4"/>
</dbReference>
<evidence type="ECO:0000256" key="3">
    <source>
        <dbReference type="ARBA" id="ARBA00022670"/>
    </source>
</evidence>
<keyword evidence="20" id="KW-1185">Reference proteome</keyword>
<feature type="compositionally biased region" description="Basic and acidic residues" evidence="14">
    <location>
        <begin position="968"/>
        <end position="985"/>
    </location>
</feature>
<evidence type="ECO:0000256" key="1">
    <source>
        <dbReference type="ARBA" id="ARBA00001947"/>
    </source>
</evidence>
<evidence type="ECO:0000256" key="13">
    <source>
        <dbReference type="RuleBase" id="RU004447"/>
    </source>
</evidence>
<dbReference type="EMBL" id="CAKOFQ010007124">
    <property type="protein sequence ID" value="CAH1991812.1"/>
    <property type="molecule type" value="Genomic_DNA"/>
</dbReference>
<evidence type="ECO:0000259" key="18">
    <source>
        <dbReference type="Pfam" id="PF22456"/>
    </source>
</evidence>
<dbReference type="AlphaFoldDB" id="A0A9P0L8E2"/>
<evidence type="ECO:0000256" key="7">
    <source>
        <dbReference type="ARBA" id="ARBA00023049"/>
    </source>
</evidence>
<comment type="similarity">
    <text evidence="2 13">Belongs to the peptidase M16 family.</text>
</comment>
<evidence type="ECO:0000256" key="12">
    <source>
        <dbReference type="ARBA" id="ARBA00080349"/>
    </source>
</evidence>
<evidence type="ECO:0000256" key="8">
    <source>
        <dbReference type="ARBA" id="ARBA00052248"/>
    </source>
</evidence>
<keyword evidence="6" id="KW-0862">Zinc</keyword>
<evidence type="ECO:0000259" key="15">
    <source>
        <dbReference type="Pfam" id="PF00675"/>
    </source>
</evidence>
<sequence length="1023" mass="118395">MQIYKLGKLLINSSISNSIKTTIYLYSTVSIARKTDSKMAATAGAVLKRYDNIVKSEEDKRSYRGLELSNHMKVLLVSDPTTDKSAAAMDVGVGFFCDPKELPGLAHFCEHMLFLGTKKYPNENDYNKFLSEHGGSSNAATYSDHTMYHFDIVPEKLSDALDRFSQFFIAPLFTENMTGREISAVNSEHEKNIPSDIWRIDQLDKHLSNPEHPYNSFGTGNTYTLQTVPKEKNINVREELLKFHKKWYSSNIMCLAVLGKESLDELEDMVVQLFSSIEDKNVEVPINKEHPYTEDQFKTVLYISPVKDVRNLNIVFPSADLTHEYKSAPTHYISHLLGHEGPGSVLSLLKARGWSSSLIAGDKPCPRGFGFFHVAVDLSEEGMNHIDDIVKIIFQYLNMLKKEGPQKWIQDENRDIYKMVFRFKDKETPRSYISGIVHYLKDYPMEHVLCANYVLDEWRPELIEEMWNKFVPQKMRMSVIAKKYEDELDQVEPWYKTKYAKKPIPEETIKFWEEAGLCPELKLPEKNEFIPTDFKLYTLDEDVTEFPAIVEDTALMRVWFKQDDQFLLPKANLFFDFVSPLAYLDPLNCNLTHMFVQLFKDALNEYSYAADLAGLKWELVNTKYGLILGIGGYSNKQHILLQKIMDKLTNFKIDPRRFHMVKDNYIRNLKNFNAEQPYQHAVYYLTVLLTELSWTKQELLAATELITIDRLEAFIPQVLSKMHIECMVHGNANKEKALELVHIVEDTLTSSLSMSPLLPRQLLLNRELKLEDGCHYSYQVENSVHKSSCIEMYYQCGLQSKEDNIKLELFAQIIQEPCFNILRTKEQLGYIVFSGIRRSNGVQGLRIIVQSDRHPNYLDTRIEEFLESMLAYITEMSEEEFLRHREALARHRLEKPKQLATLTNRFWSEITSQQYHFDRANVEVAYLKTLTKNDIIKFYKDVLEHNAASRKKLSVQVISTAEGGAGSQKEKEKEDTPECHPEKNGPRTPDVISDVTVFKSSHEMYPLVQPYINITRKGNRCKL</sequence>
<feature type="domain" description="Coenzyme PQQ synthesis protein F-like C-terminal lobe" evidence="18">
    <location>
        <begin position="809"/>
        <end position="907"/>
    </location>
</feature>
<evidence type="ECO:0000313" key="19">
    <source>
        <dbReference type="EMBL" id="CAH1991812.1"/>
    </source>
</evidence>
<evidence type="ECO:0000256" key="10">
    <source>
        <dbReference type="ARBA" id="ARBA00070422"/>
    </source>
</evidence>
<evidence type="ECO:0000256" key="6">
    <source>
        <dbReference type="ARBA" id="ARBA00022833"/>
    </source>
</evidence>
<dbReference type="Proteomes" id="UP001152888">
    <property type="component" value="Unassembled WGS sequence"/>
</dbReference>
<keyword evidence="3" id="KW-0645">Protease</keyword>
<dbReference type="FunFam" id="3.30.830.10:FF:000003">
    <property type="entry name" value="Insulin-degrading enzyme"/>
    <property type="match status" value="1"/>
</dbReference>
<dbReference type="SUPFAM" id="SSF63411">
    <property type="entry name" value="LuxS/MPP-like metallohydrolase"/>
    <property type="match status" value="4"/>
</dbReference>
<comment type="catalytic activity">
    <reaction evidence="8">
        <text>Degradation of insulin, glucagon and other polypeptides. No action on proteins.</text>
        <dbReference type="EC" id="3.4.24.56"/>
    </reaction>
</comment>
<protein>
    <recommendedName>
        <fullName evidence="10">Insulin-degrading enzyme</fullName>
        <ecNumber evidence="9">3.4.24.56</ecNumber>
    </recommendedName>
    <alternativeName>
        <fullName evidence="12">Insulin protease</fullName>
    </alternativeName>
    <alternativeName>
        <fullName evidence="11">Insulysin</fullName>
    </alternativeName>
</protein>
<comment type="caution">
    <text evidence="19">The sequence shown here is derived from an EMBL/GenBank/DDBJ whole genome shotgun (WGS) entry which is preliminary data.</text>
</comment>
<dbReference type="Pfam" id="PF16187">
    <property type="entry name" value="Peptidase_M16_M"/>
    <property type="match status" value="1"/>
</dbReference>
<dbReference type="InterPro" id="IPR011765">
    <property type="entry name" value="Pept_M16_N"/>
</dbReference>
<gene>
    <name evidence="19" type="ORF">ACAOBT_LOCUS20488</name>
</gene>
<dbReference type="InterPro" id="IPR050626">
    <property type="entry name" value="Peptidase_M16"/>
</dbReference>
<evidence type="ECO:0000256" key="4">
    <source>
        <dbReference type="ARBA" id="ARBA00022723"/>
    </source>
</evidence>
<dbReference type="InterPro" id="IPR007863">
    <property type="entry name" value="Peptidase_M16_C"/>
</dbReference>
<dbReference type="PANTHER" id="PTHR43690">
    <property type="entry name" value="NARDILYSIN"/>
    <property type="match status" value="1"/>
</dbReference>
<dbReference type="Pfam" id="PF22456">
    <property type="entry name" value="PqqF-like_C_4"/>
    <property type="match status" value="1"/>
</dbReference>
<dbReference type="InterPro" id="IPR011249">
    <property type="entry name" value="Metalloenz_LuxS/M16"/>
</dbReference>
<dbReference type="FunFam" id="3.30.830.10:FF:000030">
    <property type="entry name" value="Insulin-degrading enzyme"/>
    <property type="match status" value="1"/>
</dbReference>